<dbReference type="EMBL" id="MJEQ01037190">
    <property type="protein sequence ID" value="OIS99434.1"/>
    <property type="molecule type" value="Genomic_DNA"/>
</dbReference>
<organism evidence="2 3">
    <name type="scientific">Nicotiana attenuata</name>
    <name type="common">Coyote tobacco</name>
    <dbReference type="NCBI Taxonomy" id="49451"/>
    <lineage>
        <taxon>Eukaryota</taxon>
        <taxon>Viridiplantae</taxon>
        <taxon>Streptophyta</taxon>
        <taxon>Embryophyta</taxon>
        <taxon>Tracheophyta</taxon>
        <taxon>Spermatophyta</taxon>
        <taxon>Magnoliopsida</taxon>
        <taxon>eudicotyledons</taxon>
        <taxon>Gunneridae</taxon>
        <taxon>Pentapetalae</taxon>
        <taxon>asterids</taxon>
        <taxon>lamiids</taxon>
        <taxon>Solanales</taxon>
        <taxon>Solanaceae</taxon>
        <taxon>Nicotianoideae</taxon>
        <taxon>Nicotianeae</taxon>
        <taxon>Nicotiana</taxon>
    </lineage>
</organism>
<dbReference type="Proteomes" id="UP000187609">
    <property type="component" value="Unassembled WGS sequence"/>
</dbReference>
<dbReference type="AlphaFoldDB" id="A0A1J6IKM0"/>
<keyword evidence="1" id="KW-0812">Transmembrane</keyword>
<comment type="caution">
    <text evidence="2">The sequence shown here is derived from an EMBL/GenBank/DDBJ whole genome shotgun (WGS) entry which is preliminary data.</text>
</comment>
<name>A0A1J6IKM0_NICAT</name>
<dbReference type="Gramene" id="OIS99434">
    <property type="protein sequence ID" value="OIS99434"/>
    <property type="gene ID" value="A4A49_62549"/>
</dbReference>
<evidence type="ECO:0000313" key="3">
    <source>
        <dbReference type="Proteomes" id="UP000187609"/>
    </source>
</evidence>
<keyword evidence="1" id="KW-0472">Membrane</keyword>
<keyword evidence="1" id="KW-1133">Transmembrane helix</keyword>
<accession>A0A1J6IKM0</accession>
<sequence>MDCDNHRPEPTYDNLHTTKTHRRFQNSVKHPCFRLSEISNLPYARSLTLLICVTMCVLVVVGVGEGEEESSDEGWSYVE</sequence>
<evidence type="ECO:0000313" key="2">
    <source>
        <dbReference type="EMBL" id="OIS99434.1"/>
    </source>
</evidence>
<evidence type="ECO:0008006" key="4">
    <source>
        <dbReference type="Google" id="ProtNLM"/>
    </source>
</evidence>
<proteinExistence type="predicted"/>
<protein>
    <recommendedName>
        <fullName evidence="4">Transmembrane protein</fullName>
    </recommendedName>
</protein>
<evidence type="ECO:0000256" key="1">
    <source>
        <dbReference type="SAM" id="Phobius"/>
    </source>
</evidence>
<feature type="transmembrane region" description="Helical" evidence="1">
    <location>
        <begin position="43"/>
        <end position="63"/>
    </location>
</feature>
<keyword evidence="3" id="KW-1185">Reference proteome</keyword>
<gene>
    <name evidence="2" type="ORF">A4A49_62549</name>
</gene>
<reference evidence="2" key="1">
    <citation type="submission" date="2016-11" db="EMBL/GenBank/DDBJ databases">
        <title>The genome of Nicotiana attenuata.</title>
        <authorList>
            <person name="Xu S."/>
            <person name="Brockmoeller T."/>
            <person name="Gaquerel E."/>
            <person name="Navarro A."/>
            <person name="Kuhl H."/>
            <person name="Gase K."/>
            <person name="Ling Z."/>
            <person name="Zhou W."/>
            <person name="Kreitzer C."/>
            <person name="Stanke M."/>
            <person name="Tang H."/>
            <person name="Lyons E."/>
            <person name="Pandey P."/>
            <person name="Pandey S.P."/>
            <person name="Timmermann B."/>
            <person name="Baldwin I.T."/>
        </authorList>
    </citation>
    <scope>NUCLEOTIDE SEQUENCE [LARGE SCALE GENOMIC DNA]</scope>
    <source>
        <strain evidence="2">UT</strain>
    </source>
</reference>